<proteinExistence type="predicted"/>
<evidence type="ECO:0000313" key="1">
    <source>
        <dbReference type="EMBL" id="SDG04499.1"/>
    </source>
</evidence>
<dbReference type="OrthoDB" id="5430983at2"/>
<dbReference type="NCBIfam" id="NF045662">
    <property type="entry name" value="DVU0298_fam"/>
    <property type="match status" value="1"/>
</dbReference>
<name>A0A1G7R2Z3_9BACT</name>
<dbReference type="RefSeq" id="WP_092155332.1">
    <property type="nucleotide sequence ID" value="NZ_FNBX01000026.1"/>
</dbReference>
<accession>A0A1G7R2Z3</accession>
<sequence>MPRMRSAKLQLKESLTGPDWRDHLDAISQGGMENVGPLFSFLLLGPQTMHRAAAALGQVVARLARSEPETARNIIRRLMWHLNEESGNIGWGIPEAFGEILAASEPLAKDFHKILITYIIDLGHDDNFCDHDVLRRSCYWAIGRLAQARPALCLSARPWLRKGLADQDMICRGMAAWALAQLPPDLMDAPALRALAQAGHTEACQLFDGNDVYEESVTRLAEAALARLAPPAGGKA</sequence>
<organism evidence="1 2">
    <name type="scientific">Desulfovibrio legallii</name>
    <dbReference type="NCBI Taxonomy" id="571438"/>
    <lineage>
        <taxon>Bacteria</taxon>
        <taxon>Pseudomonadati</taxon>
        <taxon>Thermodesulfobacteriota</taxon>
        <taxon>Desulfovibrionia</taxon>
        <taxon>Desulfovibrionales</taxon>
        <taxon>Desulfovibrionaceae</taxon>
        <taxon>Desulfovibrio</taxon>
    </lineage>
</organism>
<evidence type="ECO:0000313" key="2">
    <source>
        <dbReference type="Proteomes" id="UP000199355"/>
    </source>
</evidence>
<protein>
    <submittedName>
        <fullName evidence="1">HEAT-like repeat-containing protein</fullName>
    </submittedName>
</protein>
<reference evidence="2" key="1">
    <citation type="submission" date="2016-10" db="EMBL/GenBank/DDBJ databases">
        <authorList>
            <person name="Varghese N."/>
            <person name="Submissions S."/>
        </authorList>
    </citation>
    <scope>NUCLEOTIDE SEQUENCE [LARGE SCALE GENOMIC DNA]</scope>
    <source>
        <strain evidence="2">KHC7</strain>
    </source>
</reference>
<dbReference type="Gene3D" id="1.25.10.10">
    <property type="entry name" value="Leucine-rich Repeat Variant"/>
    <property type="match status" value="1"/>
</dbReference>
<dbReference type="AlphaFoldDB" id="A0A1G7R2Z3"/>
<dbReference type="EMBL" id="FNBX01000026">
    <property type="protein sequence ID" value="SDG04499.1"/>
    <property type="molecule type" value="Genomic_DNA"/>
</dbReference>
<dbReference type="Proteomes" id="UP000199355">
    <property type="component" value="Unassembled WGS sequence"/>
</dbReference>
<dbReference type="InterPro" id="IPR011989">
    <property type="entry name" value="ARM-like"/>
</dbReference>
<dbReference type="SUPFAM" id="SSF48371">
    <property type="entry name" value="ARM repeat"/>
    <property type="match status" value="1"/>
</dbReference>
<keyword evidence="2" id="KW-1185">Reference proteome</keyword>
<dbReference type="InterPro" id="IPR054701">
    <property type="entry name" value="DVU0298-like"/>
</dbReference>
<gene>
    <name evidence="1" type="ORF">SAMN05192586_12615</name>
</gene>
<dbReference type="InterPro" id="IPR016024">
    <property type="entry name" value="ARM-type_fold"/>
</dbReference>
<dbReference type="STRING" id="571438.SAMN05192586_12615"/>